<dbReference type="GO" id="GO:0005634">
    <property type="term" value="C:nucleus"/>
    <property type="evidence" value="ECO:0007669"/>
    <property type="project" value="UniProtKB-ARBA"/>
</dbReference>
<dbReference type="CDD" id="cd00084">
    <property type="entry name" value="HMG-box_SF"/>
    <property type="match status" value="1"/>
</dbReference>
<accession>A0A5E4N8J2</accession>
<gene>
    <name evidence="2" type="ORF">CINCED_3A004857</name>
</gene>
<dbReference type="AlphaFoldDB" id="A0A5E4N8J2"/>
<dbReference type="SUPFAM" id="SSF47095">
    <property type="entry name" value="HMG-box"/>
    <property type="match status" value="1"/>
</dbReference>
<dbReference type="Gene3D" id="1.10.30.10">
    <property type="entry name" value="High mobility group box domain"/>
    <property type="match status" value="1"/>
</dbReference>
<dbReference type="Proteomes" id="UP000325440">
    <property type="component" value="Unassembled WGS sequence"/>
</dbReference>
<dbReference type="EMBL" id="CABPRJ010001900">
    <property type="protein sequence ID" value="VVC40081.1"/>
    <property type="molecule type" value="Genomic_DNA"/>
</dbReference>
<name>A0A5E4N8J2_9HEMI</name>
<sequence length="155" mass="18029">MNTKMTHPTPNMTPEQLHNLLPYKKSEDPVHFYLPDNFVPGSIAFANFPVKPNIRKPQTNRPYKRPHQSNWTQSEAKRIYVKKTVNLYHWTQPGLPADFVRKIVSDSWDNMSEEEKQIYEKQANGEYGPLMIHPHLSLMYQCGQLGKCNDQSNSS</sequence>
<reference evidence="2 3" key="1">
    <citation type="submission" date="2019-08" db="EMBL/GenBank/DDBJ databases">
        <authorList>
            <person name="Alioto T."/>
            <person name="Alioto T."/>
            <person name="Gomez Garrido J."/>
        </authorList>
    </citation>
    <scope>NUCLEOTIDE SEQUENCE [LARGE SCALE GENOMIC DNA]</scope>
</reference>
<feature type="region of interest" description="Disordered" evidence="1">
    <location>
        <begin position="55"/>
        <end position="74"/>
    </location>
</feature>
<organism evidence="2 3">
    <name type="scientific">Cinara cedri</name>
    <dbReference type="NCBI Taxonomy" id="506608"/>
    <lineage>
        <taxon>Eukaryota</taxon>
        <taxon>Metazoa</taxon>
        <taxon>Ecdysozoa</taxon>
        <taxon>Arthropoda</taxon>
        <taxon>Hexapoda</taxon>
        <taxon>Insecta</taxon>
        <taxon>Pterygota</taxon>
        <taxon>Neoptera</taxon>
        <taxon>Paraneoptera</taxon>
        <taxon>Hemiptera</taxon>
        <taxon>Sternorrhyncha</taxon>
        <taxon>Aphidomorpha</taxon>
        <taxon>Aphidoidea</taxon>
        <taxon>Aphididae</taxon>
        <taxon>Lachninae</taxon>
        <taxon>Cinara</taxon>
    </lineage>
</organism>
<dbReference type="OrthoDB" id="6575115at2759"/>
<evidence type="ECO:0000313" key="2">
    <source>
        <dbReference type="EMBL" id="VVC40081.1"/>
    </source>
</evidence>
<evidence type="ECO:0000256" key="1">
    <source>
        <dbReference type="SAM" id="MobiDB-lite"/>
    </source>
</evidence>
<keyword evidence="3" id="KW-1185">Reference proteome</keyword>
<protein>
    <submittedName>
        <fullName evidence="2">High mobility group box domain</fullName>
    </submittedName>
</protein>
<evidence type="ECO:0000313" key="3">
    <source>
        <dbReference type="Proteomes" id="UP000325440"/>
    </source>
</evidence>
<dbReference type="InterPro" id="IPR036910">
    <property type="entry name" value="HMG_box_dom_sf"/>
</dbReference>
<proteinExistence type="predicted"/>